<comment type="similarity">
    <text evidence="1">Belongs to the LytR/CpsA/Psr (LCP) family.</text>
</comment>
<evidence type="ECO:0000256" key="1">
    <source>
        <dbReference type="ARBA" id="ARBA00006068"/>
    </source>
</evidence>
<dbReference type="KEGG" id="bcoh:BC6307_19845"/>
<keyword evidence="3" id="KW-0735">Signal-anchor</keyword>
<feature type="region of interest" description="Disordered" evidence="5">
    <location>
        <begin position="330"/>
        <end position="352"/>
    </location>
</feature>
<evidence type="ECO:0000256" key="6">
    <source>
        <dbReference type="SAM" id="Phobius"/>
    </source>
</evidence>
<organism evidence="8 9">
    <name type="scientific">Sutcliffiella cohnii</name>
    <dbReference type="NCBI Taxonomy" id="33932"/>
    <lineage>
        <taxon>Bacteria</taxon>
        <taxon>Bacillati</taxon>
        <taxon>Bacillota</taxon>
        <taxon>Bacilli</taxon>
        <taxon>Bacillales</taxon>
        <taxon>Bacillaceae</taxon>
        <taxon>Sutcliffiella</taxon>
    </lineage>
</organism>
<protein>
    <submittedName>
        <fullName evidence="8">LytR family transcriptional regulator</fullName>
    </submittedName>
</protein>
<keyword evidence="6" id="KW-0472">Membrane</keyword>
<sequence>MDKNSRVSMKKTKKSRKKRTILVTILTLFLIVGGYAGYLVYETVRAANDAYTEIDRGNKSKLRETEITMGKDPFSVLLMGIEDYSTGGTNGRTDTLMLATFNPDTQTMKLLSIPRDTRVFFPDRNYYSKINHAHAYGGKEMTIDRIEELLGVPVDYFATVNFDGFKNIIDIVGGVTVDVPFSFSERSDTRPRYDIHFTEGEMTLGGEEALAYARMRKKDPRGDFGRNDRQKQIVEATINELTSPQNLLRIDRIARELGQNIETNVRITDAIGLTSVYSNFNTSKIEQLSIKGTDDYINNIYYFIPDEIALQEVQTELKVHLGILPESALTIDEEGTEGTPETTIPPAQPGTP</sequence>
<feature type="domain" description="Cell envelope-related transcriptional attenuator" evidence="7">
    <location>
        <begin position="92"/>
        <end position="242"/>
    </location>
</feature>
<evidence type="ECO:0000313" key="8">
    <source>
        <dbReference type="EMBL" id="AST93354.1"/>
    </source>
</evidence>
<evidence type="ECO:0000256" key="2">
    <source>
        <dbReference type="ARBA" id="ARBA00022692"/>
    </source>
</evidence>
<feature type="transmembrane region" description="Helical" evidence="6">
    <location>
        <begin position="21"/>
        <end position="41"/>
    </location>
</feature>
<keyword evidence="9" id="KW-1185">Reference proteome</keyword>
<dbReference type="PANTHER" id="PTHR33392">
    <property type="entry name" value="POLYISOPRENYL-TEICHOIC ACID--PEPTIDOGLYCAN TEICHOIC ACID TRANSFERASE TAGU"/>
    <property type="match status" value="1"/>
</dbReference>
<dbReference type="InterPro" id="IPR004474">
    <property type="entry name" value="LytR_CpsA_psr"/>
</dbReference>
<keyword evidence="2 6" id="KW-0812">Transmembrane</keyword>
<reference evidence="8 9" key="1">
    <citation type="submission" date="2016-12" db="EMBL/GenBank/DDBJ databases">
        <title>The whole genome sequencing and assembly of Bacillus cohnii DSM 6307T strain.</title>
        <authorList>
            <person name="Lee Y.-J."/>
            <person name="Yi H."/>
            <person name="Bahn Y.-S."/>
            <person name="Kim J.F."/>
            <person name="Lee D.-W."/>
        </authorList>
    </citation>
    <scope>NUCLEOTIDE SEQUENCE [LARGE SCALE GENOMIC DNA]</scope>
    <source>
        <strain evidence="8 9">DSM 6307</strain>
    </source>
</reference>
<dbReference type="NCBIfam" id="TIGR00350">
    <property type="entry name" value="lytR_cpsA_psr"/>
    <property type="match status" value="1"/>
</dbReference>
<dbReference type="RefSeq" id="WP_084380685.1">
    <property type="nucleotide sequence ID" value="NZ_CP018866.1"/>
</dbReference>
<dbReference type="EMBL" id="CP018866">
    <property type="protein sequence ID" value="AST93354.1"/>
    <property type="molecule type" value="Genomic_DNA"/>
</dbReference>
<proteinExistence type="inferred from homology"/>
<dbReference type="Gene3D" id="3.40.630.190">
    <property type="entry name" value="LCP protein"/>
    <property type="match status" value="1"/>
</dbReference>
<dbReference type="InterPro" id="IPR050922">
    <property type="entry name" value="LytR/CpsA/Psr_CW_biosynth"/>
</dbReference>
<evidence type="ECO:0000256" key="3">
    <source>
        <dbReference type="ARBA" id="ARBA00022968"/>
    </source>
</evidence>
<dbReference type="PANTHER" id="PTHR33392:SF10">
    <property type="entry name" value="POLYISOPRENYL-TEICHOIC ACID--PEPTIDOGLYCAN TEICHOIC ACID TRANSFERASE TAGV"/>
    <property type="match status" value="1"/>
</dbReference>
<dbReference type="GO" id="GO:0071555">
    <property type="term" value="P:cell wall organization"/>
    <property type="evidence" value="ECO:0007669"/>
    <property type="project" value="UniProtKB-KW"/>
</dbReference>
<evidence type="ECO:0000313" key="9">
    <source>
        <dbReference type="Proteomes" id="UP000215224"/>
    </source>
</evidence>
<gene>
    <name evidence="8" type="ORF">BC6307_19845</name>
</gene>
<name>A0A223KVG4_9BACI</name>
<evidence type="ECO:0000256" key="4">
    <source>
        <dbReference type="ARBA" id="ARBA00022989"/>
    </source>
</evidence>
<accession>A0A223KVG4</accession>
<keyword evidence="4 6" id="KW-1133">Transmembrane helix</keyword>
<evidence type="ECO:0000256" key="5">
    <source>
        <dbReference type="SAM" id="MobiDB-lite"/>
    </source>
</evidence>
<dbReference type="Pfam" id="PF03816">
    <property type="entry name" value="LytR_cpsA_psr"/>
    <property type="match status" value="1"/>
</dbReference>
<dbReference type="Proteomes" id="UP000215224">
    <property type="component" value="Chromosome"/>
</dbReference>
<evidence type="ECO:0000259" key="7">
    <source>
        <dbReference type="Pfam" id="PF03816"/>
    </source>
</evidence>
<dbReference type="STRING" id="1314751.GCA_001591425_04256"/>
<dbReference type="AlphaFoldDB" id="A0A223KVG4"/>